<keyword evidence="4" id="KW-1185">Reference proteome</keyword>
<evidence type="ECO:0000313" key="3">
    <source>
        <dbReference type="EMBL" id="OYD06356.1"/>
    </source>
</evidence>
<dbReference type="OrthoDB" id="2991591at2"/>
<gene>
    <name evidence="3" type="ORF">CHM34_16730</name>
</gene>
<protein>
    <recommendedName>
        <fullName evidence="5">Septum formation initiator</fullName>
    </recommendedName>
</protein>
<dbReference type="InterPro" id="IPR039076">
    <property type="entry name" value="DivIC"/>
</dbReference>
<dbReference type="GO" id="GO:0051301">
    <property type="term" value="P:cell division"/>
    <property type="evidence" value="ECO:0007669"/>
    <property type="project" value="InterPro"/>
</dbReference>
<reference evidence="3 4" key="1">
    <citation type="submission" date="2017-07" db="EMBL/GenBank/DDBJ databases">
        <title>The genome sequence of Paludifilum halophilum highlights mechanisms for microbial adaptation to high salt environemnts.</title>
        <authorList>
            <person name="Belbahri L."/>
        </authorList>
    </citation>
    <scope>NUCLEOTIDE SEQUENCE [LARGE SCALE GENOMIC DNA]</scope>
    <source>
        <strain evidence="3 4">DSM 102817</strain>
    </source>
</reference>
<dbReference type="PANTHER" id="PTHR40027">
    <property type="entry name" value="CELL DIVISION PROTEIN DIVIC"/>
    <property type="match status" value="1"/>
</dbReference>
<feature type="coiled-coil region" evidence="1">
    <location>
        <begin position="64"/>
        <end position="101"/>
    </location>
</feature>
<feature type="region of interest" description="Disordered" evidence="2">
    <location>
        <begin position="1"/>
        <end position="35"/>
    </location>
</feature>
<name>A0A235B213_9BACL</name>
<dbReference type="EMBL" id="NOWF01000013">
    <property type="protein sequence ID" value="OYD06356.1"/>
    <property type="molecule type" value="Genomic_DNA"/>
</dbReference>
<evidence type="ECO:0000256" key="2">
    <source>
        <dbReference type="SAM" id="MobiDB-lite"/>
    </source>
</evidence>
<evidence type="ECO:0000256" key="1">
    <source>
        <dbReference type="SAM" id="Coils"/>
    </source>
</evidence>
<dbReference type="PANTHER" id="PTHR40027:SF1">
    <property type="entry name" value="CELL DIVISION PROTEIN DIVIC"/>
    <property type="match status" value="1"/>
</dbReference>
<dbReference type="Proteomes" id="UP000215459">
    <property type="component" value="Unassembled WGS sequence"/>
</dbReference>
<dbReference type="Pfam" id="PF04977">
    <property type="entry name" value="DivIC"/>
    <property type="match status" value="1"/>
</dbReference>
<organism evidence="3 4">
    <name type="scientific">Paludifilum halophilum</name>
    <dbReference type="NCBI Taxonomy" id="1642702"/>
    <lineage>
        <taxon>Bacteria</taxon>
        <taxon>Bacillati</taxon>
        <taxon>Bacillota</taxon>
        <taxon>Bacilli</taxon>
        <taxon>Bacillales</taxon>
        <taxon>Thermoactinomycetaceae</taxon>
        <taxon>Paludifilum</taxon>
    </lineage>
</organism>
<evidence type="ECO:0008006" key="5">
    <source>
        <dbReference type="Google" id="ProtNLM"/>
    </source>
</evidence>
<accession>A0A235B213</accession>
<comment type="caution">
    <text evidence="3">The sequence shown here is derived from an EMBL/GenBank/DDBJ whole genome shotgun (WGS) entry which is preliminary data.</text>
</comment>
<dbReference type="InterPro" id="IPR007060">
    <property type="entry name" value="FtsL/DivIC"/>
</dbReference>
<sequence>MMGMVDRGVPTNVVEIRPSSPSSQSGQDSSHRPLPPHVKRRRRIWLIMMIAFFVWGGSELWTQAQRIEAEEAALKEQKEEVASLKAKQDSLKKEINRLHDEQYLMDLARKMGYQKPGEEVYHTP</sequence>
<evidence type="ECO:0000313" key="4">
    <source>
        <dbReference type="Proteomes" id="UP000215459"/>
    </source>
</evidence>
<dbReference type="AlphaFoldDB" id="A0A235B213"/>
<proteinExistence type="predicted"/>
<feature type="compositionally biased region" description="Low complexity" evidence="2">
    <location>
        <begin position="18"/>
        <end position="28"/>
    </location>
</feature>
<keyword evidence="1" id="KW-0175">Coiled coil</keyword>